<evidence type="ECO:0008006" key="3">
    <source>
        <dbReference type="Google" id="ProtNLM"/>
    </source>
</evidence>
<sequence length="132" mass="14845">MKIKIAVYGNKDSILSGINYCSCKDSSCFKCSNCSNCKSGKNESSSDKLIFRRTYDLYGNLKNFLEISDVAQNIDIKFIELSNLNFSTDDAKVKKVIEQGFTPPITVIDGIIRYYGGISNILVYRDVKELLN</sequence>
<proteinExistence type="predicted"/>
<dbReference type="RefSeq" id="WP_150356129.1">
    <property type="nucleotide sequence ID" value="NZ_JAJJPB010000013.1"/>
</dbReference>
<evidence type="ECO:0000313" key="1">
    <source>
        <dbReference type="EMBL" id="MCC9295394.1"/>
    </source>
</evidence>
<comment type="caution">
    <text evidence="1">The sequence shown here is derived from an EMBL/GenBank/DDBJ whole genome shotgun (WGS) entry which is preliminary data.</text>
</comment>
<reference evidence="1" key="1">
    <citation type="submission" date="2021-11" db="EMBL/GenBank/DDBJ databases">
        <authorList>
            <person name="Qingchun L."/>
            <person name="Dong Z."/>
            <person name="Zongwei Q."/>
            <person name="Jia Z."/>
            <person name="Duotao L."/>
        </authorList>
    </citation>
    <scope>NUCLEOTIDE SEQUENCE</scope>
    <source>
        <strain evidence="1">WLY-B-L2</strain>
    </source>
</reference>
<keyword evidence="2" id="KW-1185">Reference proteome</keyword>
<accession>A0ABS8N8A4</accession>
<gene>
    <name evidence="1" type="ORF">LN736_11050</name>
</gene>
<organism evidence="1 2">
    <name type="scientific">Clostridium aromativorans</name>
    <dbReference type="NCBI Taxonomy" id="2836848"/>
    <lineage>
        <taxon>Bacteria</taxon>
        <taxon>Bacillati</taxon>
        <taxon>Bacillota</taxon>
        <taxon>Clostridia</taxon>
        <taxon>Eubacteriales</taxon>
        <taxon>Clostridiaceae</taxon>
        <taxon>Clostridium</taxon>
    </lineage>
</organism>
<protein>
    <recommendedName>
        <fullName evidence="3">Glutaredoxin</fullName>
    </recommendedName>
</protein>
<dbReference type="EMBL" id="JAJJPB010000013">
    <property type="protein sequence ID" value="MCC9295394.1"/>
    <property type="molecule type" value="Genomic_DNA"/>
</dbReference>
<dbReference type="Proteomes" id="UP001165422">
    <property type="component" value="Unassembled WGS sequence"/>
</dbReference>
<evidence type="ECO:0000313" key="2">
    <source>
        <dbReference type="Proteomes" id="UP001165422"/>
    </source>
</evidence>
<name>A0ABS8N8A4_9CLOT</name>